<dbReference type="Pfam" id="PF13673">
    <property type="entry name" value="Acetyltransf_10"/>
    <property type="match status" value="1"/>
</dbReference>
<gene>
    <name evidence="2" type="ORF">ACFQ22_10775</name>
</gene>
<protein>
    <submittedName>
        <fullName evidence="2">GNAT family N-acetyltransferase</fullName>
    </submittedName>
</protein>
<proteinExistence type="predicted"/>
<dbReference type="CDD" id="cd04301">
    <property type="entry name" value="NAT_SF"/>
    <property type="match status" value="1"/>
</dbReference>
<dbReference type="RefSeq" id="WP_121976902.1">
    <property type="nucleotide sequence ID" value="NZ_JBHTLH010000039.1"/>
</dbReference>
<dbReference type="InterPro" id="IPR000182">
    <property type="entry name" value="GNAT_dom"/>
</dbReference>
<dbReference type="PROSITE" id="PS51186">
    <property type="entry name" value="GNAT"/>
    <property type="match status" value="1"/>
</dbReference>
<dbReference type="EMBL" id="JBHTLH010000039">
    <property type="protein sequence ID" value="MFD1125832.1"/>
    <property type="molecule type" value="Genomic_DNA"/>
</dbReference>
<sequence>MEIKQTSKLDQIYQDARSIRKAVFVNEQGIDEALEFDGTDAQATHYVAYGNHRPVATARVTLTEAGVHIQRVATLKNFRHRGYAKCLLETILAAPQYAAFSRFYLGAQESAKGFYETLGFKQFGQPFQEVGIQHINMARPR</sequence>
<evidence type="ECO:0000313" key="3">
    <source>
        <dbReference type="Proteomes" id="UP001597156"/>
    </source>
</evidence>
<keyword evidence="3" id="KW-1185">Reference proteome</keyword>
<dbReference type="SUPFAM" id="SSF55729">
    <property type="entry name" value="Acyl-CoA N-acyltransferases (Nat)"/>
    <property type="match status" value="1"/>
</dbReference>
<dbReference type="Gene3D" id="3.40.630.30">
    <property type="match status" value="1"/>
</dbReference>
<reference evidence="3" key="1">
    <citation type="journal article" date="2019" name="Int. J. Syst. Evol. Microbiol.">
        <title>The Global Catalogue of Microorganisms (GCM) 10K type strain sequencing project: providing services to taxonomists for standard genome sequencing and annotation.</title>
        <authorList>
            <consortium name="The Broad Institute Genomics Platform"/>
            <consortium name="The Broad Institute Genome Sequencing Center for Infectious Disease"/>
            <person name="Wu L."/>
            <person name="Ma J."/>
        </authorList>
    </citation>
    <scope>NUCLEOTIDE SEQUENCE [LARGE SCALE GENOMIC DNA]</scope>
    <source>
        <strain evidence="3">CCUG 71848</strain>
    </source>
</reference>
<evidence type="ECO:0000259" key="1">
    <source>
        <dbReference type="PROSITE" id="PS51186"/>
    </source>
</evidence>
<dbReference type="InterPro" id="IPR016181">
    <property type="entry name" value="Acyl_CoA_acyltransferase"/>
</dbReference>
<evidence type="ECO:0000313" key="2">
    <source>
        <dbReference type="EMBL" id="MFD1125832.1"/>
    </source>
</evidence>
<feature type="domain" description="N-acetyltransferase" evidence="1">
    <location>
        <begin position="1"/>
        <end position="141"/>
    </location>
</feature>
<dbReference type="Proteomes" id="UP001597156">
    <property type="component" value="Unassembled WGS sequence"/>
</dbReference>
<comment type="caution">
    <text evidence="2">The sequence shown here is derived from an EMBL/GenBank/DDBJ whole genome shotgun (WGS) entry which is preliminary data.</text>
</comment>
<name>A0ABW3PJB5_9LACO</name>
<accession>A0ABW3PJB5</accession>
<organism evidence="2 3">
    <name type="scientific">Lentilactobacillus raoultii</name>
    <dbReference type="NCBI Taxonomy" id="1987503"/>
    <lineage>
        <taxon>Bacteria</taxon>
        <taxon>Bacillati</taxon>
        <taxon>Bacillota</taxon>
        <taxon>Bacilli</taxon>
        <taxon>Lactobacillales</taxon>
        <taxon>Lactobacillaceae</taxon>
        <taxon>Lentilactobacillus</taxon>
    </lineage>
</organism>